<dbReference type="Proteomes" id="UP000627715">
    <property type="component" value="Unassembled WGS sequence"/>
</dbReference>
<dbReference type="AlphaFoldDB" id="A0A917LRT3"/>
<evidence type="ECO:0000313" key="13">
    <source>
        <dbReference type="Proteomes" id="UP000627715"/>
    </source>
</evidence>
<dbReference type="EC" id="5.2.1.8" evidence="10"/>
<evidence type="ECO:0000256" key="6">
    <source>
        <dbReference type="ARBA" id="ARBA00023186"/>
    </source>
</evidence>
<evidence type="ECO:0000256" key="8">
    <source>
        <dbReference type="ARBA" id="ARBA00037071"/>
    </source>
</evidence>
<evidence type="ECO:0000256" key="5">
    <source>
        <dbReference type="ARBA" id="ARBA00023110"/>
    </source>
</evidence>
<comment type="similarity">
    <text evidence="3 10">Belongs to the FKBP-type PPIase family.</text>
</comment>
<dbReference type="OrthoDB" id="9808891at2"/>
<evidence type="ECO:0000256" key="7">
    <source>
        <dbReference type="ARBA" id="ARBA00023235"/>
    </source>
</evidence>
<dbReference type="InterPro" id="IPR001179">
    <property type="entry name" value="PPIase_FKBP_dom"/>
</dbReference>
<comment type="function">
    <text evidence="8">Also involved in hydrogenase metallocenter assembly, probably by participating in the nickel insertion step. This function in hydrogenase biosynthesis requires chaperone activity and the presence of the metal-binding domain, but not PPIase activity.</text>
</comment>
<evidence type="ECO:0000256" key="3">
    <source>
        <dbReference type="ARBA" id="ARBA00006577"/>
    </source>
</evidence>
<dbReference type="GO" id="GO:0003755">
    <property type="term" value="F:peptidyl-prolyl cis-trans isomerase activity"/>
    <property type="evidence" value="ECO:0007669"/>
    <property type="project" value="UniProtKB-UniRule"/>
</dbReference>
<comment type="caution">
    <text evidence="12">The sequence shown here is derived from an EMBL/GenBank/DDBJ whole genome shotgun (WGS) entry which is preliminary data.</text>
</comment>
<evidence type="ECO:0000256" key="9">
    <source>
        <dbReference type="PROSITE-ProRule" id="PRU00277"/>
    </source>
</evidence>
<dbReference type="PROSITE" id="PS50059">
    <property type="entry name" value="FKBP_PPIASE"/>
    <property type="match status" value="1"/>
</dbReference>
<keyword evidence="7 9" id="KW-0413">Isomerase</keyword>
<feature type="domain" description="PPIase FKBP-type" evidence="11">
    <location>
        <begin position="8"/>
        <end position="82"/>
    </location>
</feature>
<gene>
    <name evidence="12" type="ORF">GCM10011403_08740</name>
</gene>
<reference evidence="12" key="1">
    <citation type="journal article" date="2014" name="Int. J. Syst. Evol. Microbiol.">
        <title>Complete genome sequence of Corynebacterium casei LMG S-19264T (=DSM 44701T), isolated from a smear-ripened cheese.</title>
        <authorList>
            <consortium name="US DOE Joint Genome Institute (JGI-PGF)"/>
            <person name="Walter F."/>
            <person name="Albersmeier A."/>
            <person name="Kalinowski J."/>
            <person name="Ruckert C."/>
        </authorList>
    </citation>
    <scope>NUCLEOTIDE SEQUENCE</scope>
    <source>
        <strain evidence="12">CGMCC 1.15425</strain>
    </source>
</reference>
<dbReference type="GO" id="GO:0005737">
    <property type="term" value="C:cytoplasm"/>
    <property type="evidence" value="ECO:0007669"/>
    <property type="project" value="UniProtKB-SubCell"/>
</dbReference>
<dbReference type="RefSeq" id="WP_068809967.1">
    <property type="nucleotide sequence ID" value="NZ_BMIY01000003.1"/>
</dbReference>
<keyword evidence="13" id="KW-1185">Reference proteome</keyword>
<sequence length="162" mass="17408">MSLMIGKNSVVGINYTLTNDEGEVMDTSEGRGPLVYLHGANNLIPGLEQELAGKTQGDSFKATIAPDQAYGESNPELIQTLPREMFQGVDNIEPGMGFTAQGPEGQQQQITVKEVNGDQVTVDGNHPMAGKTLHFDVEIVSIRDASEEEIAHGHVHDGDNAH</sequence>
<reference evidence="12" key="2">
    <citation type="submission" date="2020-09" db="EMBL/GenBank/DDBJ databases">
        <authorList>
            <person name="Sun Q."/>
            <person name="Zhou Y."/>
        </authorList>
    </citation>
    <scope>NUCLEOTIDE SEQUENCE</scope>
    <source>
        <strain evidence="12">CGMCC 1.15425</strain>
    </source>
</reference>
<dbReference type="InterPro" id="IPR046357">
    <property type="entry name" value="PPIase_dom_sf"/>
</dbReference>
<evidence type="ECO:0000313" key="12">
    <source>
        <dbReference type="EMBL" id="GGG53844.1"/>
    </source>
</evidence>
<name>A0A917LRT3_9GAMM</name>
<keyword evidence="4" id="KW-0963">Cytoplasm</keyword>
<organism evidence="12 13">
    <name type="scientific">Pseudohongiella nitratireducens</name>
    <dbReference type="NCBI Taxonomy" id="1768907"/>
    <lineage>
        <taxon>Bacteria</taxon>
        <taxon>Pseudomonadati</taxon>
        <taxon>Pseudomonadota</taxon>
        <taxon>Gammaproteobacteria</taxon>
        <taxon>Pseudomonadales</taxon>
        <taxon>Pseudohongiellaceae</taxon>
        <taxon>Pseudohongiella</taxon>
    </lineage>
</organism>
<keyword evidence="5 9" id="KW-0697">Rotamase</keyword>
<comment type="catalytic activity">
    <reaction evidence="1 9 10">
        <text>[protein]-peptidylproline (omega=180) = [protein]-peptidylproline (omega=0)</text>
        <dbReference type="Rhea" id="RHEA:16237"/>
        <dbReference type="Rhea" id="RHEA-COMP:10747"/>
        <dbReference type="Rhea" id="RHEA-COMP:10748"/>
        <dbReference type="ChEBI" id="CHEBI:83833"/>
        <dbReference type="ChEBI" id="CHEBI:83834"/>
        <dbReference type="EC" id="5.2.1.8"/>
    </reaction>
</comment>
<dbReference type="EMBL" id="BMIY01000003">
    <property type="protein sequence ID" value="GGG53844.1"/>
    <property type="molecule type" value="Genomic_DNA"/>
</dbReference>
<evidence type="ECO:0000256" key="10">
    <source>
        <dbReference type="RuleBase" id="RU003915"/>
    </source>
</evidence>
<dbReference type="Gene3D" id="3.10.50.40">
    <property type="match status" value="1"/>
</dbReference>
<proteinExistence type="inferred from homology"/>
<evidence type="ECO:0000256" key="1">
    <source>
        <dbReference type="ARBA" id="ARBA00000971"/>
    </source>
</evidence>
<evidence type="ECO:0000256" key="4">
    <source>
        <dbReference type="ARBA" id="ARBA00022490"/>
    </source>
</evidence>
<accession>A0A917LRT3</accession>
<dbReference type="Pfam" id="PF00254">
    <property type="entry name" value="FKBP_C"/>
    <property type="match status" value="1"/>
</dbReference>
<dbReference type="GO" id="GO:0042026">
    <property type="term" value="P:protein refolding"/>
    <property type="evidence" value="ECO:0007669"/>
    <property type="project" value="UniProtKB-ARBA"/>
</dbReference>
<keyword evidence="6" id="KW-0143">Chaperone</keyword>
<dbReference type="PANTHER" id="PTHR47861:SF3">
    <property type="entry name" value="FKBP-TYPE PEPTIDYL-PROLYL CIS-TRANS ISOMERASE SLYD"/>
    <property type="match status" value="1"/>
</dbReference>
<dbReference type="PANTHER" id="PTHR47861">
    <property type="entry name" value="FKBP-TYPE PEPTIDYL-PROLYL CIS-TRANS ISOMERASE SLYD"/>
    <property type="match status" value="1"/>
</dbReference>
<comment type="subcellular location">
    <subcellularLocation>
        <location evidence="2">Cytoplasm</location>
    </subcellularLocation>
</comment>
<protein>
    <recommendedName>
        <fullName evidence="10">Peptidyl-prolyl cis-trans isomerase</fullName>
        <ecNumber evidence="10">5.2.1.8</ecNumber>
    </recommendedName>
</protein>
<evidence type="ECO:0000259" key="11">
    <source>
        <dbReference type="PROSITE" id="PS50059"/>
    </source>
</evidence>
<evidence type="ECO:0000256" key="2">
    <source>
        <dbReference type="ARBA" id="ARBA00004496"/>
    </source>
</evidence>
<dbReference type="SUPFAM" id="SSF54534">
    <property type="entry name" value="FKBP-like"/>
    <property type="match status" value="1"/>
</dbReference>